<accession>A0A2Z6GEM8</accession>
<name>A0A2Z6GEM8_9PROT</name>
<dbReference type="Proteomes" id="UP000033070">
    <property type="component" value="Chromosome"/>
</dbReference>
<dbReference type="CDD" id="cd00093">
    <property type="entry name" value="HTH_XRE"/>
    <property type="match status" value="1"/>
</dbReference>
<dbReference type="STRING" id="1188319.OYT1_01510"/>
<gene>
    <name evidence="2" type="ORF">OYT1_ch2352</name>
</gene>
<dbReference type="AlphaFoldDB" id="A0A2Z6GEM8"/>
<keyword evidence="3" id="KW-1185">Reference proteome</keyword>
<organism evidence="2 3">
    <name type="scientific">Ferriphaselus amnicola</name>
    <dbReference type="NCBI Taxonomy" id="1188319"/>
    <lineage>
        <taxon>Bacteria</taxon>
        <taxon>Pseudomonadati</taxon>
        <taxon>Pseudomonadota</taxon>
        <taxon>Betaproteobacteria</taxon>
        <taxon>Nitrosomonadales</taxon>
        <taxon>Gallionellaceae</taxon>
        <taxon>Ferriphaselus</taxon>
    </lineage>
</organism>
<dbReference type="GO" id="GO:0003677">
    <property type="term" value="F:DNA binding"/>
    <property type="evidence" value="ECO:0007669"/>
    <property type="project" value="InterPro"/>
</dbReference>
<dbReference type="InterPro" id="IPR010982">
    <property type="entry name" value="Lambda_DNA-bd_dom_sf"/>
</dbReference>
<evidence type="ECO:0000313" key="2">
    <source>
        <dbReference type="EMBL" id="BBE51867.1"/>
    </source>
</evidence>
<dbReference type="InterPro" id="IPR001387">
    <property type="entry name" value="Cro/C1-type_HTH"/>
</dbReference>
<sequence length="139" mass="15649">MGWLVSFLNMEAIKERKEFSKRLRESLEEAGLRSDSPAALAREFNRRYPGNPISSYGVRKWLMAEAIPSQDKLRVLAQLLKVSADWLRFGGQAESGVAAQVEVAPMLDYALMRAIADLSEEHQTVVRSLVASLKKIETR</sequence>
<dbReference type="RefSeq" id="WP_062626687.1">
    <property type="nucleotide sequence ID" value="NZ_AP018738.1"/>
</dbReference>
<dbReference type="Gene3D" id="1.10.260.40">
    <property type="entry name" value="lambda repressor-like DNA-binding domains"/>
    <property type="match status" value="1"/>
</dbReference>
<dbReference type="OrthoDB" id="8908960at2"/>
<reference evidence="2 3" key="1">
    <citation type="submission" date="2018-06" db="EMBL/GenBank/DDBJ databases">
        <title>OYT1 Genome Sequencing.</title>
        <authorList>
            <person name="Kato S."/>
            <person name="Itoh T."/>
            <person name="Ohkuma M."/>
        </authorList>
    </citation>
    <scope>NUCLEOTIDE SEQUENCE [LARGE SCALE GENOMIC DNA]</scope>
    <source>
        <strain evidence="2 3">OYT1</strain>
    </source>
</reference>
<proteinExistence type="predicted"/>
<protein>
    <recommendedName>
        <fullName evidence="1">HTH cro/C1-type domain-containing protein</fullName>
    </recommendedName>
</protein>
<evidence type="ECO:0000313" key="3">
    <source>
        <dbReference type="Proteomes" id="UP000033070"/>
    </source>
</evidence>
<dbReference type="KEGG" id="fam:OYT1_ch2352"/>
<dbReference type="PROSITE" id="PS50943">
    <property type="entry name" value="HTH_CROC1"/>
    <property type="match status" value="1"/>
</dbReference>
<dbReference type="EMBL" id="AP018738">
    <property type="protein sequence ID" value="BBE51867.1"/>
    <property type="molecule type" value="Genomic_DNA"/>
</dbReference>
<feature type="domain" description="HTH cro/C1-type" evidence="1">
    <location>
        <begin position="65"/>
        <end position="87"/>
    </location>
</feature>
<evidence type="ECO:0000259" key="1">
    <source>
        <dbReference type="PROSITE" id="PS50943"/>
    </source>
</evidence>